<dbReference type="InterPro" id="IPR008523">
    <property type="entry name" value="DUF805"/>
</dbReference>
<gene>
    <name evidence="2" type="ORF">QO002_000884</name>
</gene>
<organism evidence="2 3">
    <name type="scientific">Pararhizobium capsulatum DSM 1112</name>
    <dbReference type="NCBI Taxonomy" id="1121113"/>
    <lineage>
        <taxon>Bacteria</taxon>
        <taxon>Pseudomonadati</taxon>
        <taxon>Pseudomonadota</taxon>
        <taxon>Alphaproteobacteria</taxon>
        <taxon>Hyphomicrobiales</taxon>
        <taxon>Rhizobiaceae</taxon>
        <taxon>Rhizobium/Agrobacterium group</taxon>
        <taxon>Pararhizobium</taxon>
    </lineage>
</organism>
<dbReference type="Pfam" id="PF05656">
    <property type="entry name" value="DUF805"/>
    <property type="match status" value="1"/>
</dbReference>
<keyword evidence="1" id="KW-0472">Membrane</keyword>
<evidence type="ECO:0000313" key="3">
    <source>
        <dbReference type="Proteomes" id="UP001230207"/>
    </source>
</evidence>
<feature type="transmembrane region" description="Helical" evidence="1">
    <location>
        <begin position="26"/>
        <end position="46"/>
    </location>
</feature>
<protein>
    <submittedName>
        <fullName evidence="2">Uncharacterized membrane protein YhaH (DUF805 family)</fullName>
    </submittedName>
</protein>
<dbReference type="Proteomes" id="UP001230207">
    <property type="component" value="Unassembled WGS sequence"/>
</dbReference>
<keyword evidence="1" id="KW-0812">Transmembrane</keyword>
<dbReference type="EMBL" id="JAUSVF010000001">
    <property type="protein sequence ID" value="MDQ0318746.1"/>
    <property type="molecule type" value="Genomic_DNA"/>
</dbReference>
<sequence length="129" mass="14196">MAAAASEKSMQWLFFSPSGRISRQPYILGWLFWLVILSFAMARILANENNQGALMIWLVLSVIVGVAATASTFLITIKRLHDIGQSGMLALFIFLPVVSPLMFLALCFWPGQAEANEYGARTNEPSGTL</sequence>
<keyword evidence="1" id="KW-1133">Transmembrane helix</keyword>
<dbReference type="RefSeq" id="WP_307227060.1">
    <property type="nucleotide sequence ID" value="NZ_JAUSVF010000001.1"/>
</dbReference>
<name>A0ABU0BKH2_9HYPH</name>
<keyword evidence="3" id="KW-1185">Reference proteome</keyword>
<dbReference type="PANTHER" id="PTHR34980">
    <property type="entry name" value="INNER MEMBRANE PROTEIN-RELATED-RELATED"/>
    <property type="match status" value="1"/>
</dbReference>
<feature type="transmembrane region" description="Helical" evidence="1">
    <location>
        <begin position="89"/>
        <end position="111"/>
    </location>
</feature>
<comment type="caution">
    <text evidence="2">The sequence shown here is derived from an EMBL/GenBank/DDBJ whole genome shotgun (WGS) entry which is preliminary data.</text>
</comment>
<evidence type="ECO:0000313" key="2">
    <source>
        <dbReference type="EMBL" id="MDQ0318746.1"/>
    </source>
</evidence>
<feature type="transmembrane region" description="Helical" evidence="1">
    <location>
        <begin position="52"/>
        <end position="77"/>
    </location>
</feature>
<evidence type="ECO:0000256" key="1">
    <source>
        <dbReference type="SAM" id="Phobius"/>
    </source>
</evidence>
<reference evidence="2 3" key="1">
    <citation type="submission" date="2023-07" db="EMBL/GenBank/DDBJ databases">
        <title>Genomic Encyclopedia of Type Strains, Phase IV (KMG-IV): sequencing the most valuable type-strain genomes for metagenomic binning, comparative biology and taxonomic classification.</title>
        <authorList>
            <person name="Goeker M."/>
        </authorList>
    </citation>
    <scope>NUCLEOTIDE SEQUENCE [LARGE SCALE GENOMIC DNA]</scope>
    <source>
        <strain evidence="2 3">DSM 1112</strain>
    </source>
</reference>
<proteinExistence type="predicted"/>
<accession>A0ABU0BKH2</accession>